<feature type="domain" description="Histidine kinase" evidence="10">
    <location>
        <begin position="311"/>
        <end position="398"/>
    </location>
</feature>
<dbReference type="Gene3D" id="3.30.565.10">
    <property type="entry name" value="Histidine kinase-like ATPase, C-terminal domain"/>
    <property type="match status" value="1"/>
</dbReference>
<dbReference type="InterPro" id="IPR003594">
    <property type="entry name" value="HATPase_dom"/>
</dbReference>
<evidence type="ECO:0000256" key="1">
    <source>
        <dbReference type="ARBA" id="ARBA00000085"/>
    </source>
</evidence>
<dbReference type="EC" id="2.7.13.3" evidence="2"/>
<feature type="transmembrane region" description="Helical" evidence="9">
    <location>
        <begin position="63"/>
        <end position="82"/>
    </location>
</feature>
<keyword evidence="12" id="KW-1185">Reference proteome</keyword>
<proteinExistence type="predicted"/>
<feature type="transmembrane region" description="Helical" evidence="9">
    <location>
        <begin position="6"/>
        <end position="28"/>
    </location>
</feature>
<evidence type="ECO:0000256" key="7">
    <source>
        <dbReference type="ARBA" id="ARBA00022840"/>
    </source>
</evidence>
<organism evidence="11 12">
    <name type="scientific">Streptomyces synnematoformans</name>
    <dbReference type="NCBI Taxonomy" id="415721"/>
    <lineage>
        <taxon>Bacteria</taxon>
        <taxon>Bacillati</taxon>
        <taxon>Actinomycetota</taxon>
        <taxon>Actinomycetes</taxon>
        <taxon>Kitasatosporales</taxon>
        <taxon>Streptomycetaceae</taxon>
        <taxon>Streptomyces</taxon>
    </lineage>
</organism>
<evidence type="ECO:0000256" key="5">
    <source>
        <dbReference type="ARBA" id="ARBA00022741"/>
    </source>
</evidence>
<feature type="transmembrane region" description="Helical" evidence="9">
    <location>
        <begin position="128"/>
        <end position="148"/>
    </location>
</feature>
<dbReference type="InterPro" id="IPR036890">
    <property type="entry name" value="HATPase_C_sf"/>
</dbReference>
<comment type="catalytic activity">
    <reaction evidence="1">
        <text>ATP + protein L-histidine = ADP + protein N-phospho-L-histidine.</text>
        <dbReference type="EC" id="2.7.13.3"/>
    </reaction>
</comment>
<keyword evidence="3" id="KW-0597">Phosphoprotein</keyword>
<accession>A0ABN2XIA5</accession>
<evidence type="ECO:0000256" key="2">
    <source>
        <dbReference type="ARBA" id="ARBA00012438"/>
    </source>
</evidence>
<dbReference type="InterPro" id="IPR011712">
    <property type="entry name" value="Sig_transdc_His_kin_sub3_dim/P"/>
</dbReference>
<dbReference type="SUPFAM" id="SSF55874">
    <property type="entry name" value="ATPase domain of HSP90 chaperone/DNA topoisomerase II/histidine kinase"/>
    <property type="match status" value="1"/>
</dbReference>
<dbReference type="Pfam" id="PF23539">
    <property type="entry name" value="DUF7134"/>
    <property type="match status" value="1"/>
</dbReference>
<keyword evidence="5" id="KW-0547">Nucleotide-binding</keyword>
<keyword evidence="8" id="KW-0902">Two-component regulatory system</keyword>
<dbReference type="Gene3D" id="1.20.5.1930">
    <property type="match status" value="1"/>
</dbReference>
<evidence type="ECO:0000256" key="6">
    <source>
        <dbReference type="ARBA" id="ARBA00022777"/>
    </source>
</evidence>
<keyword evidence="6 11" id="KW-0418">Kinase</keyword>
<protein>
    <recommendedName>
        <fullName evidence="2">histidine kinase</fullName>
        <ecNumber evidence="2">2.7.13.3</ecNumber>
    </recommendedName>
</protein>
<evidence type="ECO:0000313" key="12">
    <source>
        <dbReference type="Proteomes" id="UP001500443"/>
    </source>
</evidence>
<dbReference type="CDD" id="cd16917">
    <property type="entry name" value="HATPase_UhpB-NarQ-NarX-like"/>
    <property type="match status" value="1"/>
</dbReference>
<dbReference type="Pfam" id="PF02518">
    <property type="entry name" value="HATPase_c"/>
    <property type="match status" value="1"/>
</dbReference>
<dbReference type="GO" id="GO:0016301">
    <property type="term" value="F:kinase activity"/>
    <property type="evidence" value="ECO:0007669"/>
    <property type="project" value="UniProtKB-KW"/>
</dbReference>
<reference evidence="11 12" key="1">
    <citation type="journal article" date="2019" name="Int. J. Syst. Evol. Microbiol.">
        <title>The Global Catalogue of Microorganisms (GCM) 10K type strain sequencing project: providing services to taxonomists for standard genome sequencing and annotation.</title>
        <authorList>
            <consortium name="The Broad Institute Genomics Platform"/>
            <consortium name="The Broad Institute Genome Sequencing Center for Infectious Disease"/>
            <person name="Wu L."/>
            <person name="Ma J."/>
        </authorList>
    </citation>
    <scope>NUCLEOTIDE SEQUENCE [LARGE SCALE GENOMIC DNA]</scope>
    <source>
        <strain evidence="11 12">JCM 15481</strain>
    </source>
</reference>
<keyword evidence="4" id="KW-0808">Transferase</keyword>
<dbReference type="Proteomes" id="UP001500443">
    <property type="component" value="Unassembled WGS sequence"/>
</dbReference>
<dbReference type="PROSITE" id="PS50109">
    <property type="entry name" value="HIS_KIN"/>
    <property type="match status" value="1"/>
</dbReference>
<evidence type="ECO:0000256" key="3">
    <source>
        <dbReference type="ARBA" id="ARBA00022553"/>
    </source>
</evidence>
<gene>
    <name evidence="11" type="ORF">GCM10009802_08920</name>
</gene>
<keyword evidence="7" id="KW-0067">ATP-binding</keyword>
<feature type="transmembrane region" description="Helical" evidence="9">
    <location>
        <begin position="103"/>
        <end position="122"/>
    </location>
</feature>
<keyword evidence="9" id="KW-0472">Membrane</keyword>
<dbReference type="SMART" id="SM00387">
    <property type="entry name" value="HATPase_c"/>
    <property type="match status" value="1"/>
</dbReference>
<dbReference type="InterPro" id="IPR055558">
    <property type="entry name" value="DUF7134"/>
</dbReference>
<evidence type="ECO:0000256" key="4">
    <source>
        <dbReference type="ARBA" id="ARBA00022679"/>
    </source>
</evidence>
<comment type="caution">
    <text evidence="11">The sequence shown here is derived from an EMBL/GenBank/DDBJ whole genome shotgun (WGS) entry which is preliminary data.</text>
</comment>
<keyword evidence="9" id="KW-0812">Transmembrane</keyword>
<keyword evidence="9" id="KW-1133">Transmembrane helix</keyword>
<dbReference type="PANTHER" id="PTHR24421">
    <property type="entry name" value="NITRATE/NITRITE SENSOR PROTEIN NARX-RELATED"/>
    <property type="match status" value="1"/>
</dbReference>
<feature type="transmembrane region" description="Helical" evidence="9">
    <location>
        <begin position="40"/>
        <end position="57"/>
    </location>
</feature>
<evidence type="ECO:0000313" key="11">
    <source>
        <dbReference type="EMBL" id="GAA2111335.1"/>
    </source>
</evidence>
<evidence type="ECO:0000256" key="9">
    <source>
        <dbReference type="SAM" id="Phobius"/>
    </source>
</evidence>
<dbReference type="Pfam" id="PF07730">
    <property type="entry name" value="HisKA_3"/>
    <property type="match status" value="1"/>
</dbReference>
<name>A0ABN2XIA5_9ACTN</name>
<dbReference type="InterPro" id="IPR005467">
    <property type="entry name" value="His_kinase_dom"/>
</dbReference>
<evidence type="ECO:0000259" key="10">
    <source>
        <dbReference type="PROSITE" id="PS50109"/>
    </source>
</evidence>
<dbReference type="InterPro" id="IPR050482">
    <property type="entry name" value="Sensor_HK_TwoCompSys"/>
</dbReference>
<evidence type="ECO:0000256" key="8">
    <source>
        <dbReference type="ARBA" id="ARBA00023012"/>
    </source>
</evidence>
<dbReference type="PANTHER" id="PTHR24421:SF10">
    <property type="entry name" value="NITRATE_NITRITE SENSOR PROTEIN NARQ"/>
    <property type="match status" value="1"/>
</dbReference>
<sequence>MLRVSVLRHPLAVDIALALGFLACALLLGRQRPSEGYQPLTVSGYALTVLVNLAVAARRLAPVVVTAVVCGLWAVYVAAGFWPAVNSLASLLALYTVAAERPLRAAVGCAAGVGGVWVYGGVVSPRGSMSAVVVQAVVFSAVMIRFGAAARESAARGERLAELAGQLRRERDEKARRAVVEEQTRIARELHDVTAHHVSVISLQAGLARYVLARDPDTARRALETIAATSGEALDEMRRMLTLLRAGGGAGGVDGVGVDEGGGAAPFAPVPGLRRLDEVLARVRAGGVPVELVVEGDVRPLPPGVELCAYRVVQEALTNVLKHARPASAEVRLTYRPYALELRVTDDGQGADPATVAPGTGHGLIGMRERAKLYGGAVTAARRPDGGFEVLLSLPTSGGQR</sequence>
<dbReference type="EMBL" id="BAAAPF010000012">
    <property type="protein sequence ID" value="GAA2111335.1"/>
    <property type="molecule type" value="Genomic_DNA"/>
</dbReference>